<keyword evidence="2" id="KW-1185">Reference proteome</keyword>
<evidence type="ECO:0000313" key="2">
    <source>
        <dbReference type="Proteomes" id="UP000092445"/>
    </source>
</evidence>
<reference evidence="1" key="2">
    <citation type="submission" date="2020-05" db="UniProtKB">
        <authorList>
            <consortium name="EnsemblMetazoa"/>
        </authorList>
    </citation>
    <scope>IDENTIFICATION</scope>
    <source>
        <strain evidence="1">IAEA</strain>
    </source>
</reference>
<reference evidence="2" key="1">
    <citation type="submission" date="2014-03" db="EMBL/GenBank/DDBJ databases">
        <authorList>
            <person name="Aksoy S."/>
            <person name="Warren W."/>
            <person name="Wilson R.K."/>
        </authorList>
    </citation>
    <scope>NUCLEOTIDE SEQUENCE [LARGE SCALE GENOMIC DNA]</scope>
    <source>
        <strain evidence="2">IAEA</strain>
    </source>
</reference>
<sequence>MNAMLVLMHMLTQQFNGNRFTKTSGKVKHSRQNTAGIVLTMVAQGRNSLTNLFHLRREMLTQHSQQHGCVWLIMCNPECWSSYYCTRGSSVHVMQFGMRISSTFESVISSREIGLNSLGMKSDGLNAPLLLLRGGVVPLLIHVYPSNPARSPQAAGPDVNATYLLFSKEIQIFHLLDMKRFLYGKINRVKKENVEK</sequence>
<dbReference type="AlphaFoldDB" id="A0A1B0AHK8"/>
<evidence type="ECO:0000313" key="1">
    <source>
        <dbReference type="EnsemblMetazoa" id="GPAI045987-PA"/>
    </source>
</evidence>
<dbReference type="Proteomes" id="UP000092445">
    <property type="component" value="Unassembled WGS sequence"/>
</dbReference>
<name>A0A1B0AHK8_GLOPL</name>
<dbReference type="EnsemblMetazoa" id="GPAI045987-RA">
    <property type="protein sequence ID" value="GPAI045987-PA"/>
    <property type="gene ID" value="GPAI045987"/>
</dbReference>
<protein>
    <submittedName>
        <fullName evidence="1">Uncharacterized protein</fullName>
    </submittedName>
</protein>
<proteinExistence type="predicted"/>
<organism evidence="1 2">
    <name type="scientific">Glossina pallidipes</name>
    <name type="common">Tsetse fly</name>
    <dbReference type="NCBI Taxonomy" id="7398"/>
    <lineage>
        <taxon>Eukaryota</taxon>
        <taxon>Metazoa</taxon>
        <taxon>Ecdysozoa</taxon>
        <taxon>Arthropoda</taxon>
        <taxon>Hexapoda</taxon>
        <taxon>Insecta</taxon>
        <taxon>Pterygota</taxon>
        <taxon>Neoptera</taxon>
        <taxon>Endopterygota</taxon>
        <taxon>Diptera</taxon>
        <taxon>Brachycera</taxon>
        <taxon>Muscomorpha</taxon>
        <taxon>Hippoboscoidea</taxon>
        <taxon>Glossinidae</taxon>
        <taxon>Glossina</taxon>
    </lineage>
</organism>
<accession>A0A1B0AHK8</accession>
<dbReference type="VEuPathDB" id="VectorBase:GPAI045987"/>